<comment type="caution">
    <text evidence="2">The sequence shown here is derived from an EMBL/GenBank/DDBJ whole genome shotgun (WGS) entry which is preliminary data.</text>
</comment>
<evidence type="ECO:0000313" key="2">
    <source>
        <dbReference type="EMBL" id="MPL69967.1"/>
    </source>
</evidence>
<evidence type="ECO:0000259" key="1">
    <source>
        <dbReference type="Pfam" id="PF08486"/>
    </source>
</evidence>
<reference evidence="2" key="1">
    <citation type="submission" date="2019-08" db="EMBL/GenBank/DDBJ databases">
        <authorList>
            <person name="Kucharzyk K."/>
            <person name="Murdoch R.W."/>
            <person name="Higgins S."/>
            <person name="Loffler F."/>
        </authorList>
    </citation>
    <scope>NUCLEOTIDE SEQUENCE</scope>
</reference>
<feature type="domain" description="Sporulation stage II protein D amidase enhancer LytB N-terminal" evidence="1">
    <location>
        <begin position="126"/>
        <end position="199"/>
    </location>
</feature>
<protein>
    <recommendedName>
        <fullName evidence="1">Sporulation stage II protein D amidase enhancer LytB N-terminal domain-containing protein</fullName>
    </recommendedName>
</protein>
<dbReference type="InterPro" id="IPR013486">
    <property type="entry name" value="SpoIID/LytB"/>
</dbReference>
<dbReference type="Pfam" id="PF08486">
    <property type="entry name" value="SpoIID"/>
    <property type="match status" value="1"/>
</dbReference>
<dbReference type="GO" id="GO:0030435">
    <property type="term" value="P:sporulation resulting in formation of a cellular spore"/>
    <property type="evidence" value="ECO:0007669"/>
    <property type="project" value="InterPro"/>
</dbReference>
<dbReference type="EMBL" id="VSSQ01000050">
    <property type="protein sequence ID" value="MPL69967.1"/>
    <property type="molecule type" value="Genomic_DNA"/>
</dbReference>
<dbReference type="AlphaFoldDB" id="A0A644TU20"/>
<proteinExistence type="predicted"/>
<organism evidence="2">
    <name type="scientific">bioreactor metagenome</name>
    <dbReference type="NCBI Taxonomy" id="1076179"/>
    <lineage>
        <taxon>unclassified sequences</taxon>
        <taxon>metagenomes</taxon>
        <taxon>ecological metagenomes</taxon>
    </lineage>
</organism>
<dbReference type="InterPro" id="IPR013693">
    <property type="entry name" value="SpoIID/LytB_N"/>
</dbReference>
<sequence>MKLGLKIQILFIFMLMLSFGLKAQRINIRIFADTKLNEISFIPSFGKYSIEIGDKKQLLQKTDVVKIKTQADKLSLSINDSIIGTFKKLKFSSEGLMSFFLLRGKDTTLIKDRRYDDDLFVSVKNNDLFLINNLETESYIAGVVQAETWGATTNVDFFKLQAICVRNYLIKNLNKHKADGFHLCDGVHCQAYKGRANQVEVIQGAYNSKGEVIVDSLGNIIETVFHSNSGGQTVNSEDVWGKPFSHLVGKIDTFSIGTKAYQWEKYIKIRDWKRYFKEKGVNIKNDSIEKELLNFSQKDGRKKEMLGVSLVQIRKDFSLRSTFFDCQEWGSEVKLKGRGYGHGVGLSQEGAINMCNQGYEYWQVIEHYFTGAIIKRLDEETIINTNK</sequence>
<dbReference type="NCBIfam" id="TIGR02669">
    <property type="entry name" value="SpoIID_LytB"/>
    <property type="match status" value="1"/>
</dbReference>
<name>A0A644TU20_9ZZZZ</name>
<accession>A0A644TU20</accession>
<gene>
    <name evidence="2" type="ORF">SDC9_15718</name>
</gene>